<dbReference type="PANTHER" id="PTHR48100">
    <property type="entry name" value="BROAD-SPECIFICITY PHOSPHATASE YOR283W-RELATED"/>
    <property type="match status" value="1"/>
</dbReference>
<dbReference type="Pfam" id="PF00300">
    <property type="entry name" value="His_Phos_1"/>
    <property type="match status" value="1"/>
</dbReference>
<sequence length="200" mass="22771">MTKTWYFLRHGKPVTTGILTGSKTDVAVSELGVAAMESALPKTVQFDACISSPMQRCLSFARKQSRQSNLPLVIAKQLQEMDFGDWDGRTYEWLWENTQNPSIGEFWQAPWQHTPPNGESLCAFRSRVKQWWEAELSTRHTTHNLVVTHAGVIKQILAEVINLPLDSLSSINSLEVGYAKLVKIEVYFDEAYKPWPKVVF</sequence>
<dbReference type="SMART" id="SM00855">
    <property type="entry name" value="PGAM"/>
    <property type="match status" value="1"/>
</dbReference>
<gene>
    <name evidence="1" type="ORF">PP2015_2720</name>
</gene>
<protein>
    <submittedName>
        <fullName evidence="1">Putative enzymatic protein</fullName>
    </submittedName>
</protein>
<dbReference type="RefSeq" id="WP_058030882.1">
    <property type="nucleotide sequence ID" value="NZ_CP013187.1"/>
</dbReference>
<evidence type="ECO:0000313" key="2">
    <source>
        <dbReference type="Proteomes" id="UP000061457"/>
    </source>
</evidence>
<dbReference type="CDD" id="cd07067">
    <property type="entry name" value="HP_PGM_like"/>
    <property type="match status" value="1"/>
</dbReference>
<accession>A0A0S2K3Y4</accession>
<proteinExistence type="predicted"/>
<dbReference type="Gene3D" id="3.40.50.1240">
    <property type="entry name" value="Phosphoglycerate mutase-like"/>
    <property type="match status" value="1"/>
</dbReference>
<dbReference type="OrthoDB" id="9783269at2"/>
<name>A0A0S2K3Y4_9GAMM</name>
<evidence type="ECO:0000313" key="1">
    <source>
        <dbReference type="EMBL" id="ALO43207.1"/>
    </source>
</evidence>
<dbReference type="GO" id="GO:0005737">
    <property type="term" value="C:cytoplasm"/>
    <property type="evidence" value="ECO:0007669"/>
    <property type="project" value="TreeGrafter"/>
</dbReference>
<dbReference type="SUPFAM" id="SSF53254">
    <property type="entry name" value="Phosphoglycerate mutase-like"/>
    <property type="match status" value="1"/>
</dbReference>
<dbReference type="PATRIC" id="fig|161398.10.peg.2777"/>
<dbReference type="Proteomes" id="UP000061457">
    <property type="component" value="Chromosome I"/>
</dbReference>
<dbReference type="EMBL" id="CP013187">
    <property type="protein sequence ID" value="ALO43207.1"/>
    <property type="molecule type" value="Genomic_DNA"/>
</dbReference>
<dbReference type="InterPro" id="IPR013078">
    <property type="entry name" value="His_Pase_superF_clade-1"/>
</dbReference>
<keyword evidence="2" id="KW-1185">Reference proteome</keyword>
<dbReference type="GO" id="GO:0016791">
    <property type="term" value="F:phosphatase activity"/>
    <property type="evidence" value="ECO:0007669"/>
    <property type="project" value="TreeGrafter"/>
</dbReference>
<dbReference type="InterPro" id="IPR029033">
    <property type="entry name" value="His_PPase_superfam"/>
</dbReference>
<organism evidence="1 2">
    <name type="scientific">Pseudoalteromonas phenolica</name>
    <dbReference type="NCBI Taxonomy" id="161398"/>
    <lineage>
        <taxon>Bacteria</taxon>
        <taxon>Pseudomonadati</taxon>
        <taxon>Pseudomonadota</taxon>
        <taxon>Gammaproteobacteria</taxon>
        <taxon>Alteromonadales</taxon>
        <taxon>Pseudoalteromonadaceae</taxon>
        <taxon>Pseudoalteromonas</taxon>
    </lineage>
</organism>
<dbReference type="KEGG" id="pphe:PP2015_2720"/>
<dbReference type="STRING" id="161398.PP2015_2720"/>
<dbReference type="InterPro" id="IPR050275">
    <property type="entry name" value="PGM_Phosphatase"/>
</dbReference>
<reference evidence="1 2" key="1">
    <citation type="submission" date="2015-11" db="EMBL/GenBank/DDBJ databases">
        <authorList>
            <person name="Zhang Y."/>
            <person name="Guo Z."/>
        </authorList>
    </citation>
    <scope>NUCLEOTIDE SEQUENCE [LARGE SCALE GENOMIC DNA]</scope>
    <source>
        <strain evidence="1 2">KCTC 12086</strain>
    </source>
</reference>
<dbReference type="AlphaFoldDB" id="A0A0S2K3Y4"/>
<dbReference type="PANTHER" id="PTHR48100:SF1">
    <property type="entry name" value="HISTIDINE PHOSPHATASE FAMILY PROTEIN-RELATED"/>
    <property type="match status" value="1"/>
</dbReference>